<feature type="signal peptide" evidence="1">
    <location>
        <begin position="1"/>
        <end position="17"/>
    </location>
</feature>
<evidence type="ECO:0000313" key="2">
    <source>
        <dbReference type="EMBL" id="RRT34617.1"/>
    </source>
</evidence>
<name>A0A426X540_ENSVE</name>
<evidence type="ECO:0008006" key="4">
    <source>
        <dbReference type="Google" id="ProtNLM"/>
    </source>
</evidence>
<dbReference type="AlphaFoldDB" id="A0A426X540"/>
<dbReference type="Proteomes" id="UP000287651">
    <property type="component" value="Unassembled WGS sequence"/>
</dbReference>
<evidence type="ECO:0000313" key="3">
    <source>
        <dbReference type="Proteomes" id="UP000287651"/>
    </source>
</evidence>
<organism evidence="2 3">
    <name type="scientific">Ensete ventricosum</name>
    <name type="common">Abyssinian banana</name>
    <name type="synonym">Musa ensete</name>
    <dbReference type="NCBI Taxonomy" id="4639"/>
    <lineage>
        <taxon>Eukaryota</taxon>
        <taxon>Viridiplantae</taxon>
        <taxon>Streptophyta</taxon>
        <taxon>Embryophyta</taxon>
        <taxon>Tracheophyta</taxon>
        <taxon>Spermatophyta</taxon>
        <taxon>Magnoliopsida</taxon>
        <taxon>Liliopsida</taxon>
        <taxon>Zingiberales</taxon>
        <taxon>Musaceae</taxon>
        <taxon>Ensete</taxon>
    </lineage>
</organism>
<accession>A0A426X540</accession>
<comment type="caution">
    <text evidence="2">The sequence shown here is derived from an EMBL/GenBank/DDBJ whole genome shotgun (WGS) entry which is preliminary data.</text>
</comment>
<dbReference type="EMBL" id="AMZH03026419">
    <property type="protein sequence ID" value="RRT34617.1"/>
    <property type="molecule type" value="Genomic_DNA"/>
</dbReference>
<evidence type="ECO:0000256" key="1">
    <source>
        <dbReference type="SAM" id="SignalP"/>
    </source>
</evidence>
<protein>
    <recommendedName>
        <fullName evidence="4">Secreted protein</fullName>
    </recommendedName>
</protein>
<keyword evidence="1" id="KW-0732">Signal</keyword>
<feature type="chain" id="PRO_5019148906" description="Secreted protein" evidence="1">
    <location>
        <begin position="18"/>
        <end position="88"/>
    </location>
</feature>
<sequence>MVLWTSSILWFVRRNCALRESLDSEESVSGSGKLQTDALGVDVVCLATSPEGAWSNSSESRGRSSIGWITGGCPYGDTVAPAWVRKAA</sequence>
<reference evidence="2 3" key="1">
    <citation type="journal article" date="2014" name="Agronomy (Basel)">
        <title>A Draft Genome Sequence for Ensete ventricosum, the Drought-Tolerant Tree Against Hunger.</title>
        <authorList>
            <person name="Harrison J."/>
            <person name="Moore K.A."/>
            <person name="Paszkiewicz K."/>
            <person name="Jones T."/>
            <person name="Grant M."/>
            <person name="Ambacheew D."/>
            <person name="Muzemil S."/>
            <person name="Studholme D.J."/>
        </authorList>
    </citation>
    <scope>NUCLEOTIDE SEQUENCE [LARGE SCALE GENOMIC DNA]</scope>
</reference>
<gene>
    <name evidence="2" type="ORF">B296_00058921</name>
</gene>
<proteinExistence type="predicted"/>